<accession>A0A3A8QLX5</accession>
<keyword evidence="1" id="KW-1133">Transmembrane helix</keyword>
<sequence length="251" mass="28262">MVYRRPGRLEASLKHSHHKLFPTHSLSWFLAGLALLYIEAAALLDPLGVPLLPHQMVQDVLRSPFGFSLLLLGIPCCIYVLGWRASDLFAWLRAPRTLTVDDSGLSADGTRIRWRDVREIVEQHAHDRVLLRHAGGTLRLRLDLWSDAEALHAVVLEQVVSRLLERVNLQVSAGQPVRFGPLTLGDAGLTHRGRLWRWDDIESIRLQDEVDQGFASRELIIVAQGRTRKFDEAKVINAPVLLAYLSDRLAG</sequence>
<evidence type="ECO:0000313" key="2">
    <source>
        <dbReference type="EMBL" id="RKH67365.1"/>
    </source>
</evidence>
<reference evidence="3" key="1">
    <citation type="submission" date="2018-09" db="EMBL/GenBank/DDBJ databases">
        <authorList>
            <person name="Livingstone P.G."/>
            <person name="Whitworth D.E."/>
        </authorList>
    </citation>
    <scope>NUCLEOTIDE SEQUENCE [LARGE SCALE GENOMIC DNA]</scope>
    <source>
        <strain evidence="3">AB050A</strain>
    </source>
</reference>
<dbReference type="EMBL" id="RAWK01000072">
    <property type="protein sequence ID" value="RKH67365.1"/>
    <property type="molecule type" value="Genomic_DNA"/>
</dbReference>
<dbReference type="OrthoDB" id="8844988at2"/>
<name>A0A3A8QLX5_9BACT</name>
<evidence type="ECO:0000313" key="3">
    <source>
        <dbReference type="Proteomes" id="UP000267003"/>
    </source>
</evidence>
<dbReference type="Proteomes" id="UP000267003">
    <property type="component" value="Unassembled WGS sequence"/>
</dbReference>
<protein>
    <submittedName>
        <fullName evidence="2">Uncharacterized protein</fullName>
    </submittedName>
</protein>
<keyword evidence="1" id="KW-0472">Membrane</keyword>
<proteinExistence type="predicted"/>
<organism evidence="2 3">
    <name type="scientific">Corallococcus aberystwythensis</name>
    <dbReference type="NCBI Taxonomy" id="2316722"/>
    <lineage>
        <taxon>Bacteria</taxon>
        <taxon>Pseudomonadati</taxon>
        <taxon>Myxococcota</taxon>
        <taxon>Myxococcia</taxon>
        <taxon>Myxococcales</taxon>
        <taxon>Cystobacterineae</taxon>
        <taxon>Myxococcaceae</taxon>
        <taxon>Corallococcus</taxon>
    </lineage>
</organism>
<gene>
    <name evidence="2" type="ORF">D7W81_14015</name>
</gene>
<evidence type="ECO:0000256" key="1">
    <source>
        <dbReference type="SAM" id="Phobius"/>
    </source>
</evidence>
<keyword evidence="3" id="KW-1185">Reference proteome</keyword>
<feature type="transmembrane region" description="Helical" evidence="1">
    <location>
        <begin position="64"/>
        <end position="83"/>
    </location>
</feature>
<comment type="caution">
    <text evidence="2">The sequence shown here is derived from an EMBL/GenBank/DDBJ whole genome shotgun (WGS) entry which is preliminary data.</text>
</comment>
<feature type="transmembrane region" description="Helical" evidence="1">
    <location>
        <begin position="21"/>
        <end position="44"/>
    </location>
</feature>
<keyword evidence="1" id="KW-0812">Transmembrane</keyword>
<dbReference type="AlphaFoldDB" id="A0A3A8QLX5"/>